<protein>
    <submittedName>
        <fullName evidence="2">Putative conserved secreted protein</fullName>
    </submittedName>
</protein>
<reference evidence="2" key="1">
    <citation type="submission" date="2019-12" db="EMBL/GenBank/DDBJ databases">
        <title>The sialotranscriptome of the gopher-tortoise tick, Amblyomma tuberculatum.</title>
        <authorList>
            <person name="Karim S."/>
            <person name="Andersen J."/>
            <person name="Kumar D."/>
            <person name="Adamson S."/>
            <person name="Ennen J."/>
            <person name="Qualis C.P."/>
            <person name="Ribeiro J.M.C."/>
        </authorList>
    </citation>
    <scope>NUCLEOTIDE SEQUENCE</scope>
    <source>
        <strain evidence="2">Removed</strain>
        <tissue evidence="2">Salivary glands</tissue>
    </source>
</reference>
<organism evidence="2">
    <name type="scientific">Amblyomma tuberculatum</name>
    <dbReference type="NCBI Taxonomy" id="48802"/>
    <lineage>
        <taxon>Eukaryota</taxon>
        <taxon>Metazoa</taxon>
        <taxon>Ecdysozoa</taxon>
        <taxon>Arthropoda</taxon>
        <taxon>Chelicerata</taxon>
        <taxon>Arachnida</taxon>
        <taxon>Acari</taxon>
        <taxon>Parasitiformes</taxon>
        <taxon>Ixodida</taxon>
        <taxon>Ixodoidea</taxon>
        <taxon>Ixodidae</taxon>
        <taxon>Amblyomminae</taxon>
        <taxon>Amblyomma</taxon>
    </lineage>
</organism>
<sequence length="91" mass="10198">MAPIIAMTLKSLSTLALGQSGVLVQADFYSNMNKTSNTAGARRNKVLYVNTWSRCSYSNYYQCCTGIAWFKLRQELLKGSSIHASHTFSFF</sequence>
<evidence type="ECO:0000256" key="1">
    <source>
        <dbReference type="SAM" id="SignalP"/>
    </source>
</evidence>
<dbReference type="AlphaFoldDB" id="A0A6M2E4Z3"/>
<proteinExistence type="predicted"/>
<keyword evidence="1" id="KW-0732">Signal</keyword>
<evidence type="ECO:0000313" key="2">
    <source>
        <dbReference type="EMBL" id="NOV52137.1"/>
    </source>
</evidence>
<feature type="signal peptide" evidence="1">
    <location>
        <begin position="1"/>
        <end position="18"/>
    </location>
</feature>
<feature type="chain" id="PRO_5027084316" evidence="1">
    <location>
        <begin position="19"/>
        <end position="91"/>
    </location>
</feature>
<accession>A0A6M2E4Z3</accession>
<dbReference type="EMBL" id="GIDH01000194">
    <property type="protein sequence ID" value="NOV52137.1"/>
    <property type="molecule type" value="Transcribed_RNA"/>
</dbReference>
<name>A0A6M2E4Z3_9ACAR</name>